<proteinExistence type="predicted"/>
<dbReference type="InterPro" id="IPR036390">
    <property type="entry name" value="WH_DNA-bd_sf"/>
</dbReference>
<dbReference type="Pfam" id="PF13545">
    <property type="entry name" value="HTH_Crp_2"/>
    <property type="match status" value="1"/>
</dbReference>
<keyword evidence="3" id="KW-1185">Reference proteome</keyword>
<evidence type="ECO:0000259" key="1">
    <source>
        <dbReference type="Pfam" id="PF13545"/>
    </source>
</evidence>
<reference evidence="2" key="1">
    <citation type="submission" date="2020-08" db="EMBL/GenBank/DDBJ databases">
        <title>Novel species isolated from subtropical streams in China.</title>
        <authorList>
            <person name="Lu H."/>
        </authorList>
    </citation>
    <scope>NUCLEOTIDE SEQUENCE</scope>
    <source>
        <strain evidence="2">KACC 12607</strain>
    </source>
</reference>
<comment type="caution">
    <text evidence="2">The sequence shown here is derived from an EMBL/GenBank/DDBJ whole genome shotgun (WGS) entry which is preliminary data.</text>
</comment>
<organism evidence="2 3">
    <name type="scientific">Undibacterium jejuense</name>
    <dbReference type="NCBI Taxonomy" id="1344949"/>
    <lineage>
        <taxon>Bacteria</taxon>
        <taxon>Pseudomonadati</taxon>
        <taxon>Pseudomonadota</taxon>
        <taxon>Betaproteobacteria</taxon>
        <taxon>Burkholderiales</taxon>
        <taxon>Oxalobacteraceae</taxon>
        <taxon>Undibacterium</taxon>
    </lineage>
</organism>
<dbReference type="GO" id="GO:0003677">
    <property type="term" value="F:DNA binding"/>
    <property type="evidence" value="ECO:0007669"/>
    <property type="project" value="InterPro"/>
</dbReference>
<dbReference type="Proteomes" id="UP000634011">
    <property type="component" value="Unassembled WGS sequence"/>
</dbReference>
<dbReference type="GO" id="GO:0006355">
    <property type="term" value="P:regulation of DNA-templated transcription"/>
    <property type="evidence" value="ECO:0007669"/>
    <property type="project" value="InterPro"/>
</dbReference>
<feature type="domain" description="HTH crp-type" evidence="1">
    <location>
        <begin position="123"/>
        <end position="177"/>
    </location>
</feature>
<dbReference type="InterPro" id="IPR014710">
    <property type="entry name" value="RmlC-like_jellyroll"/>
</dbReference>
<name>A0A923HJW1_9BURK</name>
<evidence type="ECO:0000313" key="3">
    <source>
        <dbReference type="Proteomes" id="UP000634011"/>
    </source>
</evidence>
<protein>
    <submittedName>
        <fullName evidence="2">Crp/Fnr family transcriptional regulator</fullName>
    </submittedName>
</protein>
<dbReference type="AlphaFoldDB" id="A0A923HJW1"/>
<gene>
    <name evidence="2" type="ORF">H8K32_16860</name>
</gene>
<dbReference type="InterPro" id="IPR012318">
    <property type="entry name" value="HTH_CRP"/>
</dbReference>
<accession>A0A923HJW1</accession>
<dbReference type="Gene3D" id="2.60.120.10">
    <property type="entry name" value="Jelly Rolls"/>
    <property type="match status" value="1"/>
</dbReference>
<dbReference type="RefSeq" id="WP_186913721.1">
    <property type="nucleotide sequence ID" value="NZ_JACOFV010000017.1"/>
</dbReference>
<dbReference type="EMBL" id="JACOFV010000017">
    <property type="protein sequence ID" value="MBC3863778.1"/>
    <property type="molecule type" value="Genomic_DNA"/>
</dbReference>
<sequence>MKTTEKMTLRRHLLPRQSMADDDLQVLWRIEKGAMRIDSQTGDEPASFVRLALPGDLLGVEHFVGVSDTLTIRAITEVSLSPVSYLDDRQLTKLLMSAVFTSYQRCREAVSLRSGPVDERVKRLLRLLAEESDTDINKASSCVLPSLGNIAEIIHSTRETVCRVLNSLKEARLLAYGDPEKMKRRHLENREHLLQLSA</sequence>
<evidence type="ECO:0000313" key="2">
    <source>
        <dbReference type="EMBL" id="MBC3863778.1"/>
    </source>
</evidence>
<dbReference type="SUPFAM" id="SSF46785">
    <property type="entry name" value="Winged helix' DNA-binding domain"/>
    <property type="match status" value="1"/>
</dbReference>